<accession>A0A4R0RQW7</accession>
<gene>
    <name evidence="3" type="ORF">EIP91_007004</name>
</gene>
<comment type="caution">
    <text evidence="3">The sequence shown here is derived from an EMBL/GenBank/DDBJ whole genome shotgun (WGS) entry which is preliminary data.</text>
</comment>
<sequence>MDPPLESSSVTSEPRSRRVGPPSDFQLPLPSSSTAASFDGPSLVSLPLPSPPLPPRSPLRPQARGSTDPVSTPPRTPPARADTADTTLSSLSSTVVDILSDIDDEMTLLHSRSFNSFSDILDTSSLARTLRSKTPEKPLPPMPPSPISINCVDAQDVDVPCRSRPSSILDSPAPISKRVHALQELLSSERAYASDLILIRDIHIPLALGQPTAFQATSLPLTPPHSSGSSARTVSTASDSSGGSILGSAMTKEDTRIIFNNVAELASFSDTFSTRIEEALGDVLEDGEGEDHIGKLFLAIIPDLEPLYNTYITKHPQALEHLNSLPQSPALTAYLAHSRTLAQSLTHAWDLPSLLIKPVQRLLKYSLLLGAIIDETPDSHGDKKALKEARAKMEAVAHGVNEGRRRREVVKEVLTGTPARKMGDPKAKKKGLNLGVAASVNLGRMKSIRTGALKAKESVDANQEATSIDEWGHRLKESVHFLRRFARDATGWAETMSVQMKQLQQWTIGFGDVLGLSEDQGSDAFDAFLGVIREKLIPICDELSEIISTRLLVELSRLRDISAAPERLLEAMKTLEPYHYGLLNVNISKSRPSPQLLEASQSYVAIRAQLYAELPDFLKLLEKGIRACIIRFAGWQAEFYYEVRERWGELWDALKVDGEMQGASSETLRVWWSRYAEVEAHVKALNITRPAQRPDQGSPEEKLKAKPGKGRKRSMSNSIDTLSALSLADPSVANLRASTSTTDSYVVDYPEAAPAAENGWGSGHFEPLDRRKSNESLHSRKSIKSHRHTHSAVSHLVNDDELLYGPPRASPKGRKEISHPQPLKKSASHGRLLDENSSASSSLRSLHDGEEDDHRGRPSRKPSLRRRLTDTLRPSPGPPSINTRHRRSPSLPNNATQPLPSPTPSQLSFNPPTIGRSRNRSPARILAMYQCQVIFNCTPPPDVSYHDLPFFTLRVGEVYDVLQEQGHPSTHPHLPLYVDDGEDCLLLVRNSVEDIGWALASFLLPVD</sequence>
<protein>
    <recommendedName>
        <fullName evidence="2">DH domain-containing protein</fullName>
    </recommendedName>
</protein>
<feature type="compositionally biased region" description="Basic and acidic residues" evidence="1">
    <location>
        <begin position="766"/>
        <end position="778"/>
    </location>
</feature>
<feature type="compositionally biased region" description="Basic residues" evidence="1">
    <location>
        <begin position="779"/>
        <end position="790"/>
    </location>
</feature>
<dbReference type="InterPro" id="IPR000219">
    <property type="entry name" value="DH_dom"/>
</dbReference>
<dbReference type="SUPFAM" id="SSF103657">
    <property type="entry name" value="BAR/IMD domain-like"/>
    <property type="match status" value="1"/>
</dbReference>
<feature type="region of interest" description="Disordered" evidence="1">
    <location>
        <begin position="756"/>
        <end position="918"/>
    </location>
</feature>
<dbReference type="InterPro" id="IPR051492">
    <property type="entry name" value="Dynamin-Rho_GEF"/>
</dbReference>
<feature type="compositionally biased region" description="Basic residues" evidence="1">
    <location>
        <begin position="705"/>
        <end position="714"/>
    </location>
</feature>
<evidence type="ECO:0000256" key="1">
    <source>
        <dbReference type="SAM" id="MobiDB-lite"/>
    </source>
</evidence>
<feature type="region of interest" description="Disordered" evidence="1">
    <location>
        <begin position="687"/>
        <end position="716"/>
    </location>
</feature>
<dbReference type="OrthoDB" id="10256089at2759"/>
<keyword evidence="4" id="KW-1185">Reference proteome</keyword>
<feature type="compositionally biased region" description="Pro residues" evidence="1">
    <location>
        <begin position="48"/>
        <end position="58"/>
    </location>
</feature>
<dbReference type="AlphaFoldDB" id="A0A4R0RQW7"/>
<dbReference type="SMART" id="SM00325">
    <property type="entry name" value="RhoGEF"/>
    <property type="match status" value="1"/>
</dbReference>
<dbReference type="GO" id="GO:0005737">
    <property type="term" value="C:cytoplasm"/>
    <property type="evidence" value="ECO:0007669"/>
    <property type="project" value="TreeGrafter"/>
</dbReference>
<name>A0A4R0RQW7_9APHY</name>
<feature type="compositionally biased region" description="Basic residues" evidence="1">
    <location>
        <begin position="857"/>
        <end position="866"/>
    </location>
</feature>
<evidence type="ECO:0000259" key="2">
    <source>
        <dbReference type="PROSITE" id="PS50010"/>
    </source>
</evidence>
<dbReference type="STRING" id="92696.A0A4R0RQW7"/>
<proteinExistence type="predicted"/>
<feature type="domain" description="DH" evidence="2">
    <location>
        <begin position="177"/>
        <end position="403"/>
    </location>
</feature>
<dbReference type="GO" id="GO:0005085">
    <property type="term" value="F:guanyl-nucleotide exchange factor activity"/>
    <property type="evidence" value="ECO:0007669"/>
    <property type="project" value="InterPro"/>
</dbReference>
<dbReference type="PANTHER" id="PTHR22834:SF20">
    <property type="entry name" value="SH3 DOMAIN-CONTAINING PROTEIN"/>
    <property type="match status" value="1"/>
</dbReference>
<dbReference type="PANTHER" id="PTHR22834">
    <property type="entry name" value="NUCLEAR FUSION PROTEIN FUS2"/>
    <property type="match status" value="1"/>
</dbReference>
<dbReference type="InterPro" id="IPR035899">
    <property type="entry name" value="DBL_dom_sf"/>
</dbReference>
<dbReference type="Pfam" id="PF00621">
    <property type="entry name" value="RhoGEF"/>
    <property type="match status" value="1"/>
</dbReference>
<dbReference type="Proteomes" id="UP000292702">
    <property type="component" value="Unassembled WGS sequence"/>
</dbReference>
<evidence type="ECO:0000313" key="4">
    <source>
        <dbReference type="Proteomes" id="UP000292702"/>
    </source>
</evidence>
<feature type="compositionally biased region" description="Low complexity" evidence="1">
    <location>
        <begin position="78"/>
        <end position="87"/>
    </location>
</feature>
<feature type="compositionally biased region" description="Polar residues" evidence="1">
    <location>
        <begin position="1"/>
        <end position="13"/>
    </location>
</feature>
<dbReference type="CDD" id="cd00160">
    <property type="entry name" value="RhoGEF"/>
    <property type="match status" value="1"/>
</dbReference>
<dbReference type="GO" id="GO:0031991">
    <property type="term" value="P:regulation of actomyosin contractile ring contraction"/>
    <property type="evidence" value="ECO:0007669"/>
    <property type="project" value="TreeGrafter"/>
</dbReference>
<organism evidence="3 4">
    <name type="scientific">Steccherinum ochraceum</name>
    <dbReference type="NCBI Taxonomy" id="92696"/>
    <lineage>
        <taxon>Eukaryota</taxon>
        <taxon>Fungi</taxon>
        <taxon>Dikarya</taxon>
        <taxon>Basidiomycota</taxon>
        <taxon>Agaricomycotina</taxon>
        <taxon>Agaricomycetes</taxon>
        <taxon>Polyporales</taxon>
        <taxon>Steccherinaceae</taxon>
        <taxon>Steccherinum</taxon>
    </lineage>
</organism>
<dbReference type="Gene3D" id="1.20.1270.60">
    <property type="entry name" value="Arfaptin homology (AH) domain/BAR domain"/>
    <property type="match status" value="1"/>
</dbReference>
<feature type="region of interest" description="Disordered" evidence="1">
    <location>
        <begin position="220"/>
        <end position="246"/>
    </location>
</feature>
<dbReference type="InterPro" id="IPR027267">
    <property type="entry name" value="AH/BAR_dom_sf"/>
</dbReference>
<dbReference type="GO" id="GO:0032955">
    <property type="term" value="P:regulation of division septum assembly"/>
    <property type="evidence" value="ECO:0007669"/>
    <property type="project" value="TreeGrafter"/>
</dbReference>
<dbReference type="SUPFAM" id="SSF48065">
    <property type="entry name" value="DBL homology domain (DH-domain)"/>
    <property type="match status" value="1"/>
</dbReference>
<feature type="compositionally biased region" description="Basic and acidic residues" evidence="1">
    <location>
        <begin position="845"/>
        <end position="856"/>
    </location>
</feature>
<feature type="compositionally biased region" description="Polar residues" evidence="1">
    <location>
        <begin position="220"/>
        <end position="243"/>
    </location>
</feature>
<dbReference type="EMBL" id="RWJN01000038">
    <property type="protein sequence ID" value="TCD69582.1"/>
    <property type="molecule type" value="Genomic_DNA"/>
</dbReference>
<dbReference type="PROSITE" id="PS50010">
    <property type="entry name" value="DH_2"/>
    <property type="match status" value="1"/>
</dbReference>
<feature type="region of interest" description="Disordered" evidence="1">
    <location>
        <begin position="1"/>
        <end position="87"/>
    </location>
</feature>
<feature type="compositionally biased region" description="Low complexity" evidence="1">
    <location>
        <begin position="835"/>
        <end position="844"/>
    </location>
</feature>
<evidence type="ECO:0000313" key="3">
    <source>
        <dbReference type="EMBL" id="TCD69582.1"/>
    </source>
</evidence>
<dbReference type="Gene3D" id="1.20.900.10">
    <property type="entry name" value="Dbl homology (DH) domain"/>
    <property type="match status" value="1"/>
</dbReference>
<reference evidence="3 4" key="1">
    <citation type="submission" date="2018-11" db="EMBL/GenBank/DDBJ databases">
        <title>Genome assembly of Steccherinum ochraceum LE-BIN_3174, the white-rot fungus of the Steccherinaceae family (The Residual Polyporoid clade, Polyporales, Basidiomycota).</title>
        <authorList>
            <person name="Fedorova T.V."/>
            <person name="Glazunova O.A."/>
            <person name="Landesman E.O."/>
            <person name="Moiseenko K.V."/>
            <person name="Psurtseva N.V."/>
            <person name="Savinova O.S."/>
            <person name="Shakhova N.V."/>
            <person name="Tyazhelova T.V."/>
            <person name="Vasina D.V."/>
        </authorList>
    </citation>
    <scope>NUCLEOTIDE SEQUENCE [LARGE SCALE GENOMIC DNA]</scope>
    <source>
        <strain evidence="3 4">LE-BIN_3174</strain>
    </source>
</reference>